<dbReference type="Proteomes" id="UP000594262">
    <property type="component" value="Unplaced"/>
</dbReference>
<dbReference type="PANTHER" id="PTHR35378:SF2">
    <property type="entry name" value="MUCIN-5AC-LIKE"/>
    <property type="match status" value="1"/>
</dbReference>
<reference evidence="2" key="1">
    <citation type="submission" date="2021-01" db="UniProtKB">
        <authorList>
            <consortium name="EnsemblMetazoa"/>
        </authorList>
    </citation>
    <scope>IDENTIFICATION</scope>
</reference>
<dbReference type="EnsemblMetazoa" id="CLYHEMT012600.2">
    <property type="protein sequence ID" value="CLYHEMP012600.2"/>
    <property type="gene ID" value="CLYHEMG012600"/>
</dbReference>
<feature type="compositionally biased region" description="Acidic residues" evidence="1">
    <location>
        <begin position="405"/>
        <end position="418"/>
    </location>
</feature>
<feature type="compositionally biased region" description="Low complexity" evidence="1">
    <location>
        <begin position="274"/>
        <end position="288"/>
    </location>
</feature>
<dbReference type="AlphaFoldDB" id="A0A7M5WT27"/>
<protein>
    <submittedName>
        <fullName evidence="2">Uncharacterized protein</fullName>
    </submittedName>
</protein>
<evidence type="ECO:0000256" key="1">
    <source>
        <dbReference type="SAM" id="MobiDB-lite"/>
    </source>
</evidence>
<accession>A0A7M5WT27</accession>
<feature type="compositionally biased region" description="Low complexity" evidence="1">
    <location>
        <begin position="370"/>
        <end position="397"/>
    </location>
</feature>
<sequence length="443" mass="49660">TKYEYQKGIYKNSLLKKIIYSVYFEQKRHNWIEMNFVHVFVLLVVFVNKIESKCDALTRSVNGQYNSKFILNLGDGFRSTDLTIKFVDVVQNVDASHSKTPNAKSIIDGGKTFKITGGFSQRRIEVHVKGYNTKLSSIEATGIDCNFEGKQCKSSDFGAAKCERMLRERTIEQGKIQSGIWFTSGNDFRFGAKLTFGFETAVPDFHAWQGINRLYEKPQCQNIFHFQSQQGMVAGVSRLSVKFHYSPPGKLVYIAFGDVECLQVCGTKPDCLLPTTPTTTTTTTTTTTEEPKVTTEPEVTTEEPEVTTGEPEVTTEQPEATTEQPEATTEQPEVATEQPEVITEQPEVTTEQPEVTTEQPEVTTEEPEVTTEQPEATTEQPEATTEQPEVATEQPEVTTEKPEVTTEEPEVTTEEPEQATESTPTTTTRRRPIIAVLEDFEVN</sequence>
<dbReference type="PANTHER" id="PTHR35378">
    <property type="entry name" value="UNNAMED PRODUCT"/>
    <property type="match status" value="1"/>
</dbReference>
<keyword evidence="3" id="KW-1185">Reference proteome</keyword>
<organism evidence="2 3">
    <name type="scientific">Clytia hemisphaerica</name>
    <dbReference type="NCBI Taxonomy" id="252671"/>
    <lineage>
        <taxon>Eukaryota</taxon>
        <taxon>Metazoa</taxon>
        <taxon>Cnidaria</taxon>
        <taxon>Hydrozoa</taxon>
        <taxon>Hydroidolina</taxon>
        <taxon>Leptothecata</taxon>
        <taxon>Obeliida</taxon>
        <taxon>Clytiidae</taxon>
        <taxon>Clytia</taxon>
    </lineage>
</organism>
<feature type="region of interest" description="Disordered" evidence="1">
    <location>
        <begin position="272"/>
        <end position="443"/>
    </location>
</feature>
<name>A0A7M5WT27_9CNID</name>
<feature type="compositionally biased region" description="Low complexity" evidence="1">
    <location>
        <begin position="306"/>
        <end position="362"/>
    </location>
</feature>
<evidence type="ECO:0000313" key="3">
    <source>
        <dbReference type="Proteomes" id="UP000594262"/>
    </source>
</evidence>
<proteinExistence type="predicted"/>
<evidence type="ECO:0000313" key="2">
    <source>
        <dbReference type="EnsemblMetazoa" id="CLYHEMP012600.2"/>
    </source>
</evidence>